<dbReference type="PANTHER" id="PTHR33144:SF47">
    <property type="entry name" value="LEUCINE-RICH REPEAT RESISTANCE PROTEIN"/>
    <property type="match status" value="1"/>
</dbReference>
<dbReference type="STRING" id="49451.A0A314KYD6"/>
<dbReference type="AlphaFoldDB" id="A0A314KYD6"/>
<dbReference type="Gramene" id="OIT34242">
    <property type="protein sequence ID" value="OIT34242"/>
    <property type="gene ID" value="A4A49_09709"/>
</dbReference>
<comment type="caution">
    <text evidence="2">The sequence shown here is derived from an EMBL/GenBank/DDBJ whole genome shotgun (WGS) entry which is preliminary data.</text>
</comment>
<dbReference type="Proteomes" id="UP000187609">
    <property type="component" value="Unassembled WGS sequence"/>
</dbReference>
<organism evidence="2 3">
    <name type="scientific">Nicotiana attenuata</name>
    <name type="common">Coyote tobacco</name>
    <dbReference type="NCBI Taxonomy" id="49451"/>
    <lineage>
        <taxon>Eukaryota</taxon>
        <taxon>Viridiplantae</taxon>
        <taxon>Streptophyta</taxon>
        <taxon>Embryophyta</taxon>
        <taxon>Tracheophyta</taxon>
        <taxon>Spermatophyta</taxon>
        <taxon>Magnoliopsida</taxon>
        <taxon>eudicotyledons</taxon>
        <taxon>Gunneridae</taxon>
        <taxon>Pentapetalae</taxon>
        <taxon>asterids</taxon>
        <taxon>lamiids</taxon>
        <taxon>Solanales</taxon>
        <taxon>Solanaceae</taxon>
        <taxon>Nicotianoideae</taxon>
        <taxon>Nicotianeae</taxon>
        <taxon>Nicotiana</taxon>
    </lineage>
</organism>
<evidence type="ECO:0000313" key="2">
    <source>
        <dbReference type="EMBL" id="OIT34242.1"/>
    </source>
</evidence>
<dbReference type="PANTHER" id="PTHR33144">
    <property type="entry name" value="OS10G0409366 PROTEIN-RELATED"/>
    <property type="match status" value="1"/>
</dbReference>
<protein>
    <submittedName>
        <fullName evidence="2">Uncharacterized protein</fullName>
    </submittedName>
</protein>
<sequence>MMHSGWGNDGGSLHVELNEHGQPIGPEASRLSSKLGVIARNGILAPLNYKDWRLVPKMFKDIIWAHIKGNTDATDDMRRMLMISVGSKWKEWKHEAKSCGCEPYDTHGIVRTLGKGAAPSFVYGPVYKRSKAEQRDFDARVEIEVQKATTAIQADMEKKLAKAKEEMKATIDDKVKAGVRAYLESMGITIGSNSKSISNEQVSDNSLEDRQQSLSPVSIVHKNKVSFRSKL</sequence>
<gene>
    <name evidence="2" type="ORF">A4A49_09709</name>
</gene>
<feature type="compositionally biased region" description="Polar residues" evidence="1">
    <location>
        <begin position="192"/>
        <end position="205"/>
    </location>
</feature>
<accession>A0A314KYD6</accession>
<feature type="region of interest" description="Disordered" evidence="1">
    <location>
        <begin position="192"/>
        <end position="215"/>
    </location>
</feature>
<reference evidence="2" key="1">
    <citation type="submission" date="2016-11" db="EMBL/GenBank/DDBJ databases">
        <title>The genome of Nicotiana attenuata.</title>
        <authorList>
            <person name="Xu S."/>
            <person name="Brockmoeller T."/>
            <person name="Gaquerel E."/>
            <person name="Navarro A."/>
            <person name="Kuhl H."/>
            <person name="Gase K."/>
            <person name="Ling Z."/>
            <person name="Zhou W."/>
            <person name="Kreitzer C."/>
            <person name="Stanke M."/>
            <person name="Tang H."/>
            <person name="Lyons E."/>
            <person name="Pandey P."/>
            <person name="Pandey S.P."/>
            <person name="Timmermann B."/>
            <person name="Baldwin I.T."/>
        </authorList>
    </citation>
    <scope>NUCLEOTIDE SEQUENCE [LARGE SCALE GENOMIC DNA]</scope>
    <source>
        <strain evidence="2">UT</strain>
    </source>
</reference>
<evidence type="ECO:0000256" key="1">
    <source>
        <dbReference type="SAM" id="MobiDB-lite"/>
    </source>
</evidence>
<dbReference type="SMR" id="A0A314KYD6"/>
<keyword evidence="3" id="KW-1185">Reference proteome</keyword>
<dbReference type="EMBL" id="MJEQ01000740">
    <property type="protein sequence ID" value="OIT34242.1"/>
    <property type="molecule type" value="Genomic_DNA"/>
</dbReference>
<proteinExistence type="predicted"/>
<name>A0A314KYD6_NICAT</name>
<evidence type="ECO:0000313" key="3">
    <source>
        <dbReference type="Proteomes" id="UP000187609"/>
    </source>
</evidence>